<evidence type="ECO:0000313" key="14">
    <source>
        <dbReference type="EMBL" id="KAJ2005747.1"/>
    </source>
</evidence>
<evidence type="ECO:0000256" key="5">
    <source>
        <dbReference type="ARBA" id="ARBA00022692"/>
    </source>
</evidence>
<dbReference type="InterPro" id="IPR011678">
    <property type="entry name" value="EMC1_C"/>
</dbReference>
<dbReference type="InterPro" id="IPR015943">
    <property type="entry name" value="WD40/YVTN_repeat-like_dom_sf"/>
</dbReference>
<evidence type="ECO:0000256" key="6">
    <source>
        <dbReference type="ARBA" id="ARBA00022729"/>
    </source>
</evidence>
<evidence type="ECO:0000256" key="10">
    <source>
        <dbReference type="ARBA" id="ARBA00023180"/>
    </source>
</evidence>
<gene>
    <name evidence="14" type="ORF">H4R26_001790</name>
</gene>
<evidence type="ECO:0000259" key="13">
    <source>
        <dbReference type="Pfam" id="PF25293"/>
    </source>
</evidence>
<proteinExistence type="inferred from homology"/>
<feature type="domain" description="EMC1 first beta-propeller" evidence="13">
    <location>
        <begin position="28"/>
        <end position="240"/>
    </location>
</feature>
<feature type="chain" id="PRO_5040990373" description="ER membrane protein complex subunit 1" evidence="11">
    <location>
        <begin position="28"/>
        <end position="1035"/>
    </location>
</feature>
<keyword evidence="5" id="KW-0812">Transmembrane</keyword>
<dbReference type="PANTHER" id="PTHR21573">
    <property type="entry name" value="ER MEMBRANE PROTEIN COMPLEX SUBUNIT 1"/>
    <property type="match status" value="1"/>
</dbReference>
<dbReference type="Pfam" id="PF07774">
    <property type="entry name" value="EMC1_C"/>
    <property type="match status" value="1"/>
</dbReference>
<feature type="signal peptide" evidence="11">
    <location>
        <begin position="1"/>
        <end position="27"/>
    </location>
</feature>
<dbReference type="SUPFAM" id="SSF50998">
    <property type="entry name" value="Quinoprotein alcohol dehydrogenase-like"/>
    <property type="match status" value="1"/>
</dbReference>
<evidence type="ECO:0000256" key="2">
    <source>
        <dbReference type="ARBA" id="ARBA00007904"/>
    </source>
</evidence>
<keyword evidence="15" id="KW-1185">Reference proteome</keyword>
<evidence type="ECO:0000256" key="7">
    <source>
        <dbReference type="ARBA" id="ARBA00022824"/>
    </source>
</evidence>
<evidence type="ECO:0000256" key="3">
    <source>
        <dbReference type="ARBA" id="ARBA00011276"/>
    </source>
</evidence>
<keyword evidence="6 11" id="KW-0732">Signal</keyword>
<dbReference type="EMBL" id="JANBQF010000087">
    <property type="protein sequence ID" value="KAJ2005747.1"/>
    <property type="molecule type" value="Genomic_DNA"/>
</dbReference>
<dbReference type="InterPro" id="IPR058545">
    <property type="entry name" value="Beta-prop_EMC1_1st"/>
</dbReference>
<evidence type="ECO:0000256" key="4">
    <source>
        <dbReference type="ARBA" id="ARBA00020824"/>
    </source>
</evidence>
<name>A0A9W8EK61_9FUNG</name>
<keyword evidence="7" id="KW-0256">Endoplasmic reticulum</keyword>
<comment type="subcellular location">
    <subcellularLocation>
        <location evidence="1">Endoplasmic reticulum membrane</location>
        <topology evidence="1">Single-pass type I membrane protein</topology>
    </subcellularLocation>
</comment>
<evidence type="ECO:0000256" key="8">
    <source>
        <dbReference type="ARBA" id="ARBA00022989"/>
    </source>
</evidence>
<dbReference type="Proteomes" id="UP001150907">
    <property type="component" value="Unassembled WGS sequence"/>
</dbReference>
<evidence type="ECO:0000256" key="11">
    <source>
        <dbReference type="SAM" id="SignalP"/>
    </source>
</evidence>
<evidence type="ECO:0000259" key="12">
    <source>
        <dbReference type="Pfam" id="PF07774"/>
    </source>
</evidence>
<dbReference type="GO" id="GO:0072546">
    <property type="term" value="C:EMC complex"/>
    <property type="evidence" value="ECO:0007669"/>
    <property type="project" value="InterPro"/>
</dbReference>
<dbReference type="PANTHER" id="PTHR21573:SF0">
    <property type="entry name" value="ER MEMBRANE PROTEIN COMPLEX SUBUNIT 1"/>
    <property type="match status" value="1"/>
</dbReference>
<organism evidence="14 15">
    <name type="scientific">Coemansia thaxteri</name>
    <dbReference type="NCBI Taxonomy" id="2663907"/>
    <lineage>
        <taxon>Eukaryota</taxon>
        <taxon>Fungi</taxon>
        <taxon>Fungi incertae sedis</taxon>
        <taxon>Zoopagomycota</taxon>
        <taxon>Kickxellomycotina</taxon>
        <taxon>Kickxellomycetes</taxon>
        <taxon>Kickxellales</taxon>
        <taxon>Kickxellaceae</taxon>
        <taxon>Coemansia</taxon>
    </lineage>
</organism>
<keyword evidence="8" id="KW-1133">Transmembrane helix</keyword>
<protein>
    <recommendedName>
        <fullName evidence="4">ER membrane protein complex subunit 1</fullName>
    </recommendedName>
</protein>
<evidence type="ECO:0000313" key="15">
    <source>
        <dbReference type="Proteomes" id="UP001150907"/>
    </source>
</evidence>
<dbReference type="AlphaFoldDB" id="A0A9W8EK61"/>
<dbReference type="GO" id="GO:0034975">
    <property type="term" value="P:protein folding in endoplasmic reticulum"/>
    <property type="evidence" value="ECO:0007669"/>
    <property type="project" value="TreeGrafter"/>
</dbReference>
<dbReference type="InterPro" id="IPR011047">
    <property type="entry name" value="Quinoprotein_ADH-like_sf"/>
</dbReference>
<dbReference type="Gene3D" id="2.130.10.10">
    <property type="entry name" value="YVTN repeat-like/Quinoprotein amine dehydrogenase"/>
    <property type="match status" value="1"/>
</dbReference>
<comment type="similarity">
    <text evidence="2">Belongs to the EMC1 family.</text>
</comment>
<accession>A0A9W8EK61</accession>
<evidence type="ECO:0000256" key="1">
    <source>
        <dbReference type="ARBA" id="ARBA00004115"/>
    </source>
</evidence>
<reference evidence="14" key="1">
    <citation type="submission" date="2022-07" db="EMBL/GenBank/DDBJ databases">
        <title>Phylogenomic reconstructions and comparative analyses of Kickxellomycotina fungi.</title>
        <authorList>
            <person name="Reynolds N.K."/>
            <person name="Stajich J.E."/>
            <person name="Barry K."/>
            <person name="Grigoriev I.V."/>
            <person name="Crous P."/>
            <person name="Smith M.E."/>
        </authorList>
    </citation>
    <scope>NUCLEOTIDE SEQUENCE</scope>
    <source>
        <strain evidence="14">IMI 214461</strain>
    </source>
</reference>
<dbReference type="Pfam" id="PF25293">
    <property type="entry name" value="Beta-prop_EMC1_N"/>
    <property type="match status" value="1"/>
</dbReference>
<dbReference type="InterPro" id="IPR026895">
    <property type="entry name" value="EMC1"/>
</dbReference>
<keyword evidence="10" id="KW-0325">Glycoprotein</keyword>
<evidence type="ECO:0000256" key="9">
    <source>
        <dbReference type="ARBA" id="ARBA00023136"/>
    </source>
</evidence>
<sequence>MLGGSLLTRVALAGVLAASTLSTAVQGLFPDEAGQIDWHRAQVGAPKMLIPCTHDDGSTSILAITDRNVLASLSSDSGEIVWRQLFDPTERINVLKLRGRQVLTHSGTNETHVRVWDAQSGALAWGFSHPPSPKHKSGSGAAAFLRSGKDVLAVVGDSLVRLAPEASKPVWELPLNRTATFKRLVVQESVAFVIGHATLTNKNPTPRLHVVEVNLKTGLVKQQYDVANEQALGSDSLVILESEEYGGYIVWRERKNIVWNIHRLGMQQPMWDIYHAKLVQMELMPESMLTSTISELDTDSGLGADKPRFVMKYTMNDKVKSIVVEMFRVGDELKLRKIVGFRSDNALVAGSNRRALPSGEASPSERAVVAVRSSEGDISWRIYTSGKTPAHTGEFVYDTATYGPISAAYLYYAGAEPRVLVQTKGGLLAALASGSSVPLWFRDESLAHATDMVFLELPAPASLGEHAAKATDPSVISSPVSRYIQRWIETARSLAAWSRSGFGVFGGSGGSGSSKSGPNSVPVSEELVPKTPLAEGDHFGFRKLSIFGTSTGIVAALSTQDGARSWTRYLSDSGAAVSVDRVFITRRSQPLINTPSLLAVVGRNVEGRAVVAVLNALTGEILGDGKLHVLPYGYGKVVELPVVDTASEQQLLGLVINGPQPQLAVWPATIDAAVAFCAASESIFFDIGAQAGSGQLDGYRARCPEVANLDGWGEDTTFATDHQWSFELPAGETLVAASEYHGAQTTALQGRILGDRSVLYKYVNPHLITLASHRDAGGIVIYFVDRVSGRLLYSSVHETGCVSSKRPFLVTQSENRVIYQFWQDSDLQGAANQQKPKATKGYVTVVAELFESDKPDTRDAGKTFSSLDLHLPHVITTAFTAPESATALGVTRTGSHITTRDVLFGLSSGKLLSLPDQLFDPRRPKRAQTKDEQAEGLLPYSPSLLLDPKRVLSHRNVVAGIARIMSAPTHLESTSLVASYGLDLFFTRTSPSGTFDQLSPSFSKVNLVVTTLALVVGCLLGGPMVRRKLTNQAWA</sequence>
<comment type="subunit">
    <text evidence="3">Component of the ER membrane protein complex (EMC).</text>
</comment>
<dbReference type="OrthoDB" id="28092at2759"/>
<comment type="caution">
    <text evidence="14">The sequence shown here is derived from an EMBL/GenBank/DDBJ whole genome shotgun (WGS) entry which is preliminary data.</text>
</comment>
<keyword evidence="9" id="KW-0472">Membrane</keyword>
<feature type="domain" description="ER membrane protein complex subunit 1 C-terminal" evidence="12">
    <location>
        <begin position="813"/>
        <end position="1034"/>
    </location>
</feature>